<keyword evidence="6" id="KW-1006">Bacterial flagellum protein export</keyword>
<comment type="caution">
    <text evidence="10">The sequence shown here is derived from an EMBL/GenBank/DDBJ whole genome shotgun (WGS) entry which is preliminary data.</text>
</comment>
<evidence type="ECO:0000259" key="9">
    <source>
        <dbReference type="Pfam" id="PF02108"/>
    </source>
</evidence>
<name>A0A9D1DEK4_9FIRM</name>
<sequence>MPNIFKQLRKSAVTSYIFPKAEELEDDLPAAQESGEPEREEDSPAEAENAGAGKESGARKESEAEQAIGFAAVQAQKIVEDAEQRAQELVQERLREAEAEIENAREEAKAEGYRQGYAEGLSKASVEAKANLDAQLQAQAEEIADFLKKATLAREEMIRETRSELCELSVAIAEKVIHISLKSSSEVIARMIQVVTEKMKRREWVHIYVGGCDAPALAEITPELTVALASLSDHIRIIPMADDESGTCIIEMPDEIIDASVSTQLQNIRDIIHES</sequence>
<dbReference type="GO" id="GO:0005829">
    <property type="term" value="C:cytosol"/>
    <property type="evidence" value="ECO:0007669"/>
    <property type="project" value="TreeGrafter"/>
</dbReference>
<feature type="region of interest" description="Disordered" evidence="8">
    <location>
        <begin position="19"/>
        <end position="65"/>
    </location>
</feature>
<evidence type="ECO:0000256" key="1">
    <source>
        <dbReference type="ARBA" id="ARBA00003041"/>
    </source>
</evidence>
<evidence type="ECO:0000313" key="10">
    <source>
        <dbReference type="EMBL" id="HIR47445.1"/>
    </source>
</evidence>
<dbReference type="Proteomes" id="UP000824242">
    <property type="component" value="Unassembled WGS sequence"/>
</dbReference>
<reference evidence="10" key="2">
    <citation type="journal article" date="2021" name="PeerJ">
        <title>Extensive microbial diversity within the chicken gut microbiome revealed by metagenomics and culture.</title>
        <authorList>
            <person name="Gilroy R."/>
            <person name="Ravi A."/>
            <person name="Getino M."/>
            <person name="Pursley I."/>
            <person name="Horton D.L."/>
            <person name="Alikhan N.F."/>
            <person name="Baker D."/>
            <person name="Gharbi K."/>
            <person name="Hall N."/>
            <person name="Watson M."/>
            <person name="Adriaenssens E.M."/>
            <person name="Foster-Nyarko E."/>
            <person name="Jarju S."/>
            <person name="Secka A."/>
            <person name="Antonio M."/>
            <person name="Oren A."/>
            <person name="Chaudhuri R.R."/>
            <person name="La Ragione R."/>
            <person name="Hildebrand F."/>
            <person name="Pallen M.J."/>
        </authorList>
    </citation>
    <scope>NUCLEOTIDE SEQUENCE</scope>
    <source>
        <strain evidence="10">ChiSxjej1B13-7958</strain>
    </source>
</reference>
<evidence type="ECO:0000313" key="11">
    <source>
        <dbReference type="Proteomes" id="UP000824242"/>
    </source>
</evidence>
<dbReference type="PANTHER" id="PTHR34982:SF1">
    <property type="entry name" value="FLAGELLAR ASSEMBLY PROTEIN FLIH"/>
    <property type="match status" value="1"/>
</dbReference>
<dbReference type="InterPro" id="IPR018035">
    <property type="entry name" value="Flagellar_FliH/T3SS_HrpE"/>
</dbReference>
<dbReference type="AlphaFoldDB" id="A0A9D1DEK4"/>
<evidence type="ECO:0000256" key="6">
    <source>
        <dbReference type="ARBA" id="ARBA00023225"/>
    </source>
</evidence>
<accession>A0A9D1DEK4</accession>
<reference evidence="10" key="1">
    <citation type="submission" date="2020-10" db="EMBL/GenBank/DDBJ databases">
        <authorList>
            <person name="Gilroy R."/>
        </authorList>
    </citation>
    <scope>NUCLEOTIDE SEQUENCE</scope>
    <source>
        <strain evidence="10">ChiSxjej1B13-7958</strain>
    </source>
</reference>
<comment type="function">
    <text evidence="1">Needed for flagellar regrowth and assembly.</text>
</comment>
<feature type="domain" description="Flagellar assembly protein FliH/Type III secretion system HrpE" evidence="9">
    <location>
        <begin position="138"/>
        <end position="267"/>
    </location>
</feature>
<dbReference type="GO" id="GO:0044781">
    <property type="term" value="P:bacterial-type flagellum organization"/>
    <property type="evidence" value="ECO:0007669"/>
    <property type="project" value="UniProtKB-KW"/>
</dbReference>
<organism evidence="10 11">
    <name type="scientific">Candidatus Caccousia avicola</name>
    <dbReference type="NCBI Taxonomy" id="2840721"/>
    <lineage>
        <taxon>Bacteria</taxon>
        <taxon>Bacillati</taxon>
        <taxon>Bacillota</taxon>
        <taxon>Clostridia</taxon>
        <taxon>Eubacteriales</taxon>
        <taxon>Oscillospiraceae</taxon>
        <taxon>Oscillospiraceae incertae sedis</taxon>
        <taxon>Candidatus Caccousia</taxon>
    </lineage>
</organism>
<evidence type="ECO:0000256" key="5">
    <source>
        <dbReference type="ARBA" id="ARBA00022927"/>
    </source>
</evidence>
<evidence type="ECO:0000256" key="4">
    <source>
        <dbReference type="ARBA" id="ARBA00022795"/>
    </source>
</evidence>
<protein>
    <submittedName>
        <fullName evidence="10">F0F1 ATP synthase subunit delta</fullName>
    </submittedName>
</protein>
<evidence type="ECO:0000256" key="7">
    <source>
        <dbReference type="SAM" id="Coils"/>
    </source>
</evidence>
<proteinExistence type="inferred from homology"/>
<feature type="coiled-coil region" evidence="7">
    <location>
        <begin position="72"/>
        <end position="149"/>
    </location>
</feature>
<evidence type="ECO:0000256" key="3">
    <source>
        <dbReference type="ARBA" id="ARBA00022448"/>
    </source>
</evidence>
<keyword evidence="7" id="KW-0175">Coiled coil</keyword>
<keyword evidence="4" id="KW-1005">Bacterial flagellum biogenesis</keyword>
<comment type="similarity">
    <text evidence="2">Belongs to the FliH family.</text>
</comment>
<keyword evidence="5" id="KW-0653">Protein transport</keyword>
<dbReference type="InterPro" id="IPR051472">
    <property type="entry name" value="T3SS_Stator/FliH"/>
</dbReference>
<evidence type="ECO:0000256" key="2">
    <source>
        <dbReference type="ARBA" id="ARBA00006602"/>
    </source>
</evidence>
<gene>
    <name evidence="10" type="ORF">IAB89_07275</name>
</gene>
<keyword evidence="3" id="KW-0813">Transport</keyword>
<dbReference type="GO" id="GO:0015031">
    <property type="term" value="P:protein transport"/>
    <property type="evidence" value="ECO:0007669"/>
    <property type="project" value="UniProtKB-KW"/>
</dbReference>
<dbReference type="PANTHER" id="PTHR34982">
    <property type="entry name" value="YOP PROTEINS TRANSLOCATION PROTEIN L"/>
    <property type="match status" value="1"/>
</dbReference>
<dbReference type="EMBL" id="DVGZ01000076">
    <property type="protein sequence ID" value="HIR47445.1"/>
    <property type="molecule type" value="Genomic_DNA"/>
</dbReference>
<evidence type="ECO:0000256" key="8">
    <source>
        <dbReference type="SAM" id="MobiDB-lite"/>
    </source>
</evidence>
<dbReference type="Pfam" id="PF02108">
    <property type="entry name" value="FliH"/>
    <property type="match status" value="1"/>
</dbReference>